<dbReference type="STRING" id="695939.SAMN00790413_04624"/>
<dbReference type="GO" id="GO:0016491">
    <property type="term" value="F:oxidoreductase activity"/>
    <property type="evidence" value="ECO:0007669"/>
    <property type="project" value="TreeGrafter"/>
</dbReference>
<dbReference type="Gene3D" id="3.40.50.720">
    <property type="entry name" value="NAD(P)-binding Rossmann-like Domain"/>
    <property type="match status" value="2"/>
</dbReference>
<keyword evidence="2" id="KW-1185">Reference proteome</keyword>
<dbReference type="InterPro" id="IPR002347">
    <property type="entry name" value="SDR_fam"/>
</dbReference>
<dbReference type="InterPro" id="IPR036291">
    <property type="entry name" value="NAD(P)-bd_dom_sf"/>
</dbReference>
<dbReference type="GO" id="GO:0005737">
    <property type="term" value="C:cytoplasm"/>
    <property type="evidence" value="ECO:0007669"/>
    <property type="project" value="TreeGrafter"/>
</dbReference>
<dbReference type="RefSeq" id="WP_084045971.1">
    <property type="nucleotide sequence ID" value="NZ_FWWU01000005.1"/>
</dbReference>
<dbReference type="AlphaFoldDB" id="A0A1W1UKG5"/>
<dbReference type="PANTHER" id="PTHR43544">
    <property type="entry name" value="SHORT-CHAIN DEHYDROGENASE/REDUCTASE"/>
    <property type="match status" value="1"/>
</dbReference>
<dbReference type="Pfam" id="PF00106">
    <property type="entry name" value="adh_short"/>
    <property type="match status" value="1"/>
</dbReference>
<accession>A0A1W1UKG5</accession>
<evidence type="ECO:0000313" key="2">
    <source>
        <dbReference type="Proteomes" id="UP000192582"/>
    </source>
</evidence>
<dbReference type="EMBL" id="FWWU01000005">
    <property type="protein sequence ID" value="SMB81570.1"/>
    <property type="molecule type" value="Genomic_DNA"/>
</dbReference>
<sequence>MPDDLTASEWETTLRVLRAVLHDPTLADDRPEFRTLVAGVNRLGRKHARQQEQQKIPPAQREKHLPRCYICKERYALHHPSNPALCPGCGEFNAGKRFARVDLTGRTAVLTGGRVKIGYATCLKLLRDGARVIVTTRFPQDAARRYAREPDVQEWSGRLAFYGLDLRDLYGVQEFIQYLLRTEPHIDLLLNNAAQTISRPLQFYDHLLQGEQHALTAGGPGLQILRPASLMAEGGGSAEALSKYFPPGELDGDGQQLDLRPENSWRARLEDVGLREMLEVQLVNASAPFTLCTGLLPLLRRSPFARRFIVNVSAMEGQFTRRSKTERHPHTNMAKAALNMLTRTSGPDLAAEEIYMTSVDTGWVTNENPYPRAAAMAGLGFRTPLDVIDGASRIYDPIVEGLTQARTPFYGVFLKDYRPYPW</sequence>
<proteinExistence type="predicted"/>
<organism evidence="1 2">
    <name type="scientific">Deinococcus hopiensis KR-140</name>
    <dbReference type="NCBI Taxonomy" id="695939"/>
    <lineage>
        <taxon>Bacteria</taxon>
        <taxon>Thermotogati</taxon>
        <taxon>Deinococcota</taxon>
        <taxon>Deinococci</taxon>
        <taxon>Deinococcales</taxon>
        <taxon>Deinococcaceae</taxon>
        <taxon>Deinococcus</taxon>
    </lineage>
</organism>
<reference evidence="1 2" key="1">
    <citation type="submission" date="2017-04" db="EMBL/GenBank/DDBJ databases">
        <authorList>
            <person name="Afonso C.L."/>
            <person name="Miller P.J."/>
            <person name="Scott M.A."/>
            <person name="Spackman E."/>
            <person name="Goraichik I."/>
            <person name="Dimitrov K.M."/>
            <person name="Suarez D.L."/>
            <person name="Swayne D.E."/>
        </authorList>
    </citation>
    <scope>NUCLEOTIDE SEQUENCE [LARGE SCALE GENOMIC DNA]</scope>
    <source>
        <strain evidence="1 2">KR-140</strain>
    </source>
</reference>
<dbReference type="CDD" id="cd05233">
    <property type="entry name" value="SDR_c"/>
    <property type="match status" value="1"/>
</dbReference>
<evidence type="ECO:0000313" key="1">
    <source>
        <dbReference type="EMBL" id="SMB81570.1"/>
    </source>
</evidence>
<gene>
    <name evidence="1" type="ORF">SAMN00790413_04624</name>
</gene>
<protein>
    <submittedName>
        <fullName evidence="1">Dehydrogenases with different specificities (Related to short-chain alcohol dehydrogenases)</fullName>
    </submittedName>
</protein>
<dbReference type="PANTHER" id="PTHR43544:SF2">
    <property type="entry name" value="OXIDOREDUCTASE"/>
    <property type="match status" value="1"/>
</dbReference>
<dbReference type="SUPFAM" id="SSF51735">
    <property type="entry name" value="NAD(P)-binding Rossmann-fold domains"/>
    <property type="match status" value="1"/>
</dbReference>
<dbReference type="Proteomes" id="UP000192582">
    <property type="component" value="Unassembled WGS sequence"/>
</dbReference>
<dbReference type="OrthoDB" id="56744at2"/>
<dbReference type="InterPro" id="IPR051468">
    <property type="entry name" value="Fungal_SecMetab_SDRs"/>
</dbReference>
<name>A0A1W1UKG5_9DEIO</name>